<dbReference type="PANTHER" id="PTHR48204:SF1">
    <property type="entry name" value="OS07G0265100 PROTEIN"/>
    <property type="match status" value="1"/>
</dbReference>
<feature type="signal peptide" evidence="1">
    <location>
        <begin position="1"/>
        <end position="24"/>
    </location>
</feature>
<keyword evidence="1" id="KW-0732">Signal</keyword>
<keyword evidence="3" id="KW-1185">Reference proteome</keyword>
<evidence type="ECO:0000313" key="3">
    <source>
        <dbReference type="Proteomes" id="UP000289738"/>
    </source>
</evidence>
<name>A0A445DGZ9_ARAHY</name>
<dbReference type="STRING" id="3818.A0A445DGZ9"/>
<organism evidence="2 3">
    <name type="scientific">Arachis hypogaea</name>
    <name type="common">Peanut</name>
    <dbReference type="NCBI Taxonomy" id="3818"/>
    <lineage>
        <taxon>Eukaryota</taxon>
        <taxon>Viridiplantae</taxon>
        <taxon>Streptophyta</taxon>
        <taxon>Embryophyta</taxon>
        <taxon>Tracheophyta</taxon>
        <taxon>Spermatophyta</taxon>
        <taxon>Magnoliopsida</taxon>
        <taxon>eudicotyledons</taxon>
        <taxon>Gunneridae</taxon>
        <taxon>Pentapetalae</taxon>
        <taxon>rosids</taxon>
        <taxon>fabids</taxon>
        <taxon>Fabales</taxon>
        <taxon>Fabaceae</taxon>
        <taxon>Papilionoideae</taxon>
        <taxon>50 kb inversion clade</taxon>
        <taxon>dalbergioids sensu lato</taxon>
        <taxon>Dalbergieae</taxon>
        <taxon>Pterocarpus clade</taxon>
        <taxon>Arachis</taxon>
    </lineage>
</organism>
<dbReference type="PANTHER" id="PTHR48204">
    <property type="entry name" value="OS07G0265100 PROTEIN"/>
    <property type="match status" value="1"/>
</dbReference>
<dbReference type="EMBL" id="SDMP01000004">
    <property type="protein sequence ID" value="RYR62463.1"/>
    <property type="molecule type" value="Genomic_DNA"/>
</dbReference>
<evidence type="ECO:0000256" key="1">
    <source>
        <dbReference type="SAM" id="SignalP"/>
    </source>
</evidence>
<reference evidence="2 3" key="1">
    <citation type="submission" date="2019-01" db="EMBL/GenBank/DDBJ databases">
        <title>Sequencing of cultivated peanut Arachis hypogaea provides insights into genome evolution and oil improvement.</title>
        <authorList>
            <person name="Chen X."/>
        </authorList>
    </citation>
    <scope>NUCLEOTIDE SEQUENCE [LARGE SCALE GENOMIC DNA]</scope>
    <source>
        <strain evidence="3">cv. Fuhuasheng</strain>
        <tissue evidence="2">Leaves</tissue>
    </source>
</reference>
<accession>A0A445DGZ9</accession>
<dbReference type="AlphaFoldDB" id="A0A445DGZ9"/>
<proteinExistence type="predicted"/>
<gene>
    <name evidence="2" type="ORF">Ahy_A04g020068</name>
</gene>
<evidence type="ECO:0000313" key="2">
    <source>
        <dbReference type="EMBL" id="RYR62463.1"/>
    </source>
</evidence>
<dbReference type="Proteomes" id="UP000289738">
    <property type="component" value="Chromosome A04"/>
</dbReference>
<feature type="chain" id="PRO_5019391909" evidence="1">
    <location>
        <begin position="25"/>
        <end position="207"/>
    </location>
</feature>
<sequence length="207" mass="22747">MPTRWNHSSLTCQNSLLSLPLCSALHCCRKNIGGAPGTTVLLQPSAKAAARHCKPSLLAAVPHRGCKPRSPFSLMESTSSRINDPNTKPFSKRLLFDRRYGWVIDEWKDPSEEALDGGRGMFCVFPLVKALVQKVSQSINLAATSAMKVSEQQQLFPHQMLQHALDDGVHDLMSSLKNAGYKGFILNNNSQPRVSSNSTQQDTASNE</sequence>
<protein>
    <submittedName>
        <fullName evidence="2">Uncharacterized protein</fullName>
    </submittedName>
</protein>
<comment type="caution">
    <text evidence="2">The sequence shown here is derived from an EMBL/GenBank/DDBJ whole genome shotgun (WGS) entry which is preliminary data.</text>
</comment>